<evidence type="ECO:0000313" key="1">
    <source>
        <dbReference type="EMBL" id="KAJ8115552.1"/>
    </source>
</evidence>
<sequence>MAANEQFASDPSQPTWEAPPTLELDDFQLDDFQPRTIQKQSPHANTRTESLARAQRELARLCSSTDSKPELEDFLATWRDPQQPDRVQPNALAWFQVIEPLATAIRNSREDLVPILLAHGIKPERPDVWAALEVLESTGSRTALEMLLQGGWEIDQPLNENATSMLGYFVVQNQDLVAWCLSLGASPNASSPLGQTAMHRAAAYGSLKILRLLSSHGGLITDTDLVAHAALAYCNGDKDRVDIIQYLLDNGAPIDEYYMGHSERWNTATNSLFLTYGRQNALHFAISFGKKELVEILLSRGADRLAEMFSLRTELKKKQPRELALLLGYKDIAMLL</sequence>
<proteinExistence type="predicted"/>
<name>A0ACC2IK49_9PLEO</name>
<keyword evidence="2" id="KW-1185">Reference proteome</keyword>
<accession>A0ACC2IK49</accession>
<protein>
    <submittedName>
        <fullName evidence="1">Uncharacterized protein</fullName>
    </submittedName>
</protein>
<comment type="caution">
    <text evidence="1">The sequence shown here is derived from an EMBL/GenBank/DDBJ whole genome shotgun (WGS) entry which is preliminary data.</text>
</comment>
<evidence type="ECO:0000313" key="2">
    <source>
        <dbReference type="Proteomes" id="UP001153331"/>
    </source>
</evidence>
<organism evidence="1 2">
    <name type="scientific">Boeremia exigua</name>
    <dbReference type="NCBI Taxonomy" id="749465"/>
    <lineage>
        <taxon>Eukaryota</taxon>
        <taxon>Fungi</taxon>
        <taxon>Dikarya</taxon>
        <taxon>Ascomycota</taxon>
        <taxon>Pezizomycotina</taxon>
        <taxon>Dothideomycetes</taxon>
        <taxon>Pleosporomycetidae</taxon>
        <taxon>Pleosporales</taxon>
        <taxon>Pleosporineae</taxon>
        <taxon>Didymellaceae</taxon>
        <taxon>Boeremia</taxon>
    </lineage>
</organism>
<dbReference type="Proteomes" id="UP001153331">
    <property type="component" value="Unassembled WGS sequence"/>
</dbReference>
<gene>
    <name evidence="1" type="ORF">OPT61_g2823</name>
</gene>
<dbReference type="EMBL" id="JAPHNI010000134">
    <property type="protein sequence ID" value="KAJ8115552.1"/>
    <property type="molecule type" value="Genomic_DNA"/>
</dbReference>
<reference evidence="1" key="1">
    <citation type="submission" date="2022-11" db="EMBL/GenBank/DDBJ databases">
        <title>Genome Sequence of Boeremia exigua.</title>
        <authorList>
            <person name="Buettner E."/>
        </authorList>
    </citation>
    <scope>NUCLEOTIDE SEQUENCE</scope>
    <source>
        <strain evidence="1">CU02</strain>
    </source>
</reference>